<accession>A0ABZ1DWZ1</accession>
<dbReference type="SUPFAM" id="SSF52540">
    <property type="entry name" value="P-loop containing nucleoside triphosphate hydrolases"/>
    <property type="match status" value="1"/>
</dbReference>
<dbReference type="EC" id="2.7.4.-" evidence="4"/>
<dbReference type="Proteomes" id="UP001623290">
    <property type="component" value="Chromosome"/>
</dbReference>
<dbReference type="InterPro" id="IPR027417">
    <property type="entry name" value="P-loop_NTPase"/>
</dbReference>
<sequence>MSETPQPSTQAVPFIGQITDFLEHTAPEDIREAIRTKGPKEMLSPSYPYPTAMKGKDYDKRMEELQIELVKMHYGLKASGKRMMVLFEGRDAAGKGSTIKRVQENLNPRSAYVVALPKPNDREASQWYFQRYVERIPAAGEIALFDRSWYNRGVVEKVFDFCTQRQREHFFYQLPEFEKMLVDDSIILVKLWLNVDRAEQLRRFLDRERDPLKQWKLSWIDVEGLRKWDAYSQAIVETLTRSDNLHAPWTVIRSDDKKRARIAAIQTILNAISYPGKDRDVIGEIDGSICGGLDILNV</sequence>
<gene>
    <name evidence="6" type="primary">ppk2</name>
    <name evidence="6" type="ORF">RPE78_11440</name>
</gene>
<evidence type="ECO:0000256" key="3">
    <source>
        <dbReference type="ARBA" id="ARBA00022777"/>
    </source>
</evidence>
<dbReference type="GO" id="GO:0008976">
    <property type="term" value="F:polyphosphate kinase activity"/>
    <property type="evidence" value="ECO:0007669"/>
    <property type="project" value="UniProtKB-EC"/>
</dbReference>
<evidence type="ECO:0000256" key="1">
    <source>
        <dbReference type="ARBA" id="ARBA00009924"/>
    </source>
</evidence>
<dbReference type="Pfam" id="PF03976">
    <property type="entry name" value="PPK2"/>
    <property type="match status" value="1"/>
</dbReference>
<dbReference type="PANTHER" id="PTHR34383">
    <property type="entry name" value="POLYPHOSPHATE:AMP PHOSPHOTRANSFERASE-RELATED"/>
    <property type="match status" value="1"/>
</dbReference>
<dbReference type="PANTHER" id="PTHR34383:SF1">
    <property type="entry name" value="ADP-POLYPHOSPHATE PHOSPHOTRANSFERASE"/>
    <property type="match status" value="1"/>
</dbReference>
<proteinExistence type="inferred from homology"/>
<dbReference type="Gene3D" id="3.40.50.300">
    <property type="entry name" value="P-loop containing nucleotide triphosphate hydrolases"/>
    <property type="match status" value="1"/>
</dbReference>
<dbReference type="InterPro" id="IPR022488">
    <property type="entry name" value="PPK2-related"/>
</dbReference>
<keyword evidence="3 4" id="KW-0418">Kinase</keyword>
<feature type="domain" description="Polyphosphate kinase-2-related" evidence="5">
    <location>
        <begin position="54"/>
        <end position="278"/>
    </location>
</feature>
<dbReference type="RefSeq" id="WP_339107081.1">
    <property type="nucleotide sequence ID" value="NZ_CP135443.1"/>
</dbReference>
<comment type="subunit">
    <text evidence="4">Homotetramer.</text>
</comment>
<comment type="similarity">
    <text evidence="1 4">Belongs to the polyphosphate kinase 2 (PPK2) family. Class I subfamily.</text>
</comment>
<keyword evidence="7" id="KW-1185">Reference proteome</keyword>
<keyword evidence="2 4" id="KW-0808">Transferase</keyword>
<organism evidence="6 7">
    <name type="scientific">Thioclava litoralis</name>
    <dbReference type="NCBI Taxonomy" id="3076557"/>
    <lineage>
        <taxon>Bacteria</taxon>
        <taxon>Pseudomonadati</taxon>
        <taxon>Pseudomonadota</taxon>
        <taxon>Alphaproteobacteria</taxon>
        <taxon>Rhodobacterales</taxon>
        <taxon>Paracoccaceae</taxon>
        <taxon>Thioclava</taxon>
    </lineage>
</organism>
<name>A0ABZ1DWZ1_9RHOB</name>
<dbReference type="InterPro" id="IPR022486">
    <property type="entry name" value="PPK2_PA0141"/>
</dbReference>
<evidence type="ECO:0000313" key="7">
    <source>
        <dbReference type="Proteomes" id="UP001623290"/>
    </source>
</evidence>
<protein>
    <recommendedName>
        <fullName evidence="4">ADP/GDP-polyphosphate phosphotransferase</fullName>
        <ecNumber evidence="4">2.7.4.-</ecNumber>
    </recommendedName>
    <alternativeName>
        <fullName evidence="4">Polyphosphate kinase PPK2</fullName>
    </alternativeName>
</protein>
<evidence type="ECO:0000256" key="4">
    <source>
        <dbReference type="RuleBase" id="RU369062"/>
    </source>
</evidence>
<dbReference type="EMBL" id="CP135443">
    <property type="protein sequence ID" value="WRY33289.1"/>
    <property type="molecule type" value="Genomic_DNA"/>
</dbReference>
<dbReference type="PIRSF" id="PIRSF028756">
    <property type="entry name" value="PPK2_prd"/>
    <property type="match status" value="1"/>
</dbReference>
<reference evidence="6 7" key="1">
    <citation type="submission" date="2023-09" db="EMBL/GenBank/DDBJ databases">
        <title>Thioclava shenzhenensis sp. nov., a multidrug resistant bacteria-antagonizing species isolated from coastal seawater.</title>
        <authorList>
            <person name="Long M."/>
        </authorList>
    </citation>
    <scope>NUCLEOTIDE SEQUENCE [LARGE SCALE GENOMIC DNA]</scope>
    <source>
        <strain evidence="6 7">FTW29</strain>
    </source>
</reference>
<dbReference type="InterPro" id="IPR016898">
    <property type="entry name" value="Polyphosphate_phosphotransfera"/>
</dbReference>
<dbReference type="NCBIfam" id="TIGR03707">
    <property type="entry name" value="PPK2_P_aer"/>
    <property type="match status" value="1"/>
</dbReference>
<comment type="function">
    <text evidence="4">Uses inorganic polyphosphate (polyP) as a donor to convert GDP to GTP or ADP to ATP.</text>
</comment>
<evidence type="ECO:0000256" key="2">
    <source>
        <dbReference type="ARBA" id="ARBA00022679"/>
    </source>
</evidence>
<evidence type="ECO:0000259" key="5">
    <source>
        <dbReference type="Pfam" id="PF03976"/>
    </source>
</evidence>
<evidence type="ECO:0000313" key="6">
    <source>
        <dbReference type="EMBL" id="WRY33289.1"/>
    </source>
</evidence>